<feature type="domain" description="Ku" evidence="4">
    <location>
        <begin position="55"/>
        <end position="183"/>
    </location>
</feature>
<comment type="similarity">
    <text evidence="2">Belongs to the prokaryotic Ku family.</text>
</comment>
<dbReference type="PIRSF" id="PIRSF006493">
    <property type="entry name" value="Prok_Ku"/>
    <property type="match status" value="1"/>
</dbReference>
<dbReference type="InterPro" id="IPR016194">
    <property type="entry name" value="SPOC-like_C_dom_sf"/>
</dbReference>
<dbReference type="Pfam" id="PF02735">
    <property type="entry name" value="Ku"/>
    <property type="match status" value="1"/>
</dbReference>
<keyword evidence="2" id="KW-0234">DNA repair</keyword>
<dbReference type="PANTHER" id="PTHR41251">
    <property type="entry name" value="NON-HOMOLOGOUS END JOINING PROTEIN KU"/>
    <property type="match status" value="1"/>
</dbReference>
<sequence length="294" mass="32394">MTARAMGSGTISFGLVNIPVKVFSATESSGKISFNQLHAEKKTRLKQQMYDPETGEIVPRDQIVKGYEYAKDQYIIIDDAELEKLEMATSRSMDITEFVPLDSVDPLYFENGYYLGPDKGAERAYKLLAAALADARYAAVAKYVARGKQQLVVFRPLDGAIVMQQLRYGDEVKQLSEIPIPDATVSDAELGLARQFINALARPEFDIHQYKDEYREKLRELLDKKVKGEEVDLTPAPAPAAKVVDLMEALKASLARNSGAAPAAKAEETERKPPKRAPASEEAAAPAKKKKAKG</sequence>
<dbReference type="HAMAP" id="MF_01875">
    <property type="entry name" value="Prokaryotic_Ku"/>
    <property type="match status" value="1"/>
</dbReference>
<dbReference type="GO" id="GO:0006303">
    <property type="term" value="P:double-strand break repair via nonhomologous end joining"/>
    <property type="evidence" value="ECO:0007669"/>
    <property type="project" value="UniProtKB-UniRule"/>
</dbReference>
<evidence type="ECO:0000313" key="5">
    <source>
        <dbReference type="EMBL" id="PZR10792.1"/>
    </source>
</evidence>
<dbReference type="GO" id="GO:0003690">
    <property type="term" value="F:double-stranded DNA binding"/>
    <property type="evidence" value="ECO:0007669"/>
    <property type="project" value="UniProtKB-UniRule"/>
</dbReference>
<feature type="region of interest" description="Disordered" evidence="3">
    <location>
        <begin position="256"/>
        <end position="294"/>
    </location>
</feature>
<evidence type="ECO:0000256" key="1">
    <source>
        <dbReference type="ARBA" id="ARBA00023125"/>
    </source>
</evidence>
<accession>A0A2W5T707</accession>
<dbReference type="PANTHER" id="PTHR41251:SF1">
    <property type="entry name" value="NON-HOMOLOGOUS END JOINING PROTEIN KU"/>
    <property type="match status" value="1"/>
</dbReference>
<dbReference type="Proteomes" id="UP000249061">
    <property type="component" value="Unassembled WGS sequence"/>
</dbReference>
<dbReference type="InterPro" id="IPR009187">
    <property type="entry name" value="Prok_Ku"/>
</dbReference>
<evidence type="ECO:0000259" key="4">
    <source>
        <dbReference type="SMART" id="SM00559"/>
    </source>
</evidence>
<dbReference type="NCBIfam" id="TIGR02772">
    <property type="entry name" value="Ku_bact"/>
    <property type="match status" value="1"/>
</dbReference>
<reference evidence="5 6" key="1">
    <citation type="submission" date="2017-08" db="EMBL/GenBank/DDBJ databases">
        <title>Infants hospitalized years apart are colonized by the same room-sourced microbial strains.</title>
        <authorList>
            <person name="Brooks B."/>
            <person name="Olm M.R."/>
            <person name="Firek B.A."/>
            <person name="Baker R."/>
            <person name="Thomas B.C."/>
            <person name="Morowitz M.J."/>
            <person name="Banfield J.F."/>
        </authorList>
    </citation>
    <scope>NUCLEOTIDE SEQUENCE [LARGE SCALE GENOMIC DNA]</scope>
    <source>
        <strain evidence="5">S2_003_000_R2_14</strain>
    </source>
</reference>
<dbReference type="InterPro" id="IPR006164">
    <property type="entry name" value="DNA_bd_Ku70/Ku80"/>
</dbReference>
<keyword evidence="2" id="KW-0233">DNA recombination</keyword>
<comment type="function">
    <text evidence="2">With LigD forms a non-homologous end joining (NHEJ) DNA repair enzyme, which repairs dsDNA breaks with reduced fidelity. Binds linear dsDNA with 5'- and 3'- overhangs but not closed circular dsDNA nor ssDNA. Recruits and stimulates the ligase activity of LigD.</text>
</comment>
<comment type="caution">
    <text evidence="5">The sequence shown here is derived from an EMBL/GenBank/DDBJ whole genome shotgun (WGS) entry which is preliminary data.</text>
</comment>
<dbReference type="AlphaFoldDB" id="A0A2W5T707"/>
<proteinExistence type="inferred from homology"/>
<keyword evidence="2" id="KW-0227">DNA damage</keyword>
<organism evidence="5 6">
    <name type="scientific">Archangium gephyra</name>
    <dbReference type="NCBI Taxonomy" id="48"/>
    <lineage>
        <taxon>Bacteria</taxon>
        <taxon>Pseudomonadati</taxon>
        <taxon>Myxococcota</taxon>
        <taxon>Myxococcia</taxon>
        <taxon>Myxococcales</taxon>
        <taxon>Cystobacterineae</taxon>
        <taxon>Archangiaceae</taxon>
        <taxon>Archangium</taxon>
    </lineage>
</organism>
<evidence type="ECO:0000256" key="3">
    <source>
        <dbReference type="SAM" id="MobiDB-lite"/>
    </source>
</evidence>
<dbReference type="SMART" id="SM00559">
    <property type="entry name" value="Ku78"/>
    <property type="match status" value="1"/>
</dbReference>
<dbReference type="SUPFAM" id="SSF100939">
    <property type="entry name" value="SPOC domain-like"/>
    <property type="match status" value="1"/>
</dbReference>
<dbReference type="GO" id="GO:0006310">
    <property type="term" value="P:DNA recombination"/>
    <property type="evidence" value="ECO:0007669"/>
    <property type="project" value="UniProtKB-KW"/>
</dbReference>
<gene>
    <name evidence="2" type="primary">ku</name>
    <name evidence="5" type="ORF">DI536_19145</name>
</gene>
<name>A0A2W5T707_9BACT</name>
<evidence type="ECO:0000313" key="6">
    <source>
        <dbReference type="Proteomes" id="UP000249061"/>
    </source>
</evidence>
<dbReference type="EMBL" id="QFQP01000016">
    <property type="protein sequence ID" value="PZR10792.1"/>
    <property type="molecule type" value="Genomic_DNA"/>
</dbReference>
<protein>
    <recommendedName>
        <fullName evidence="2">Non-homologous end joining protein Ku</fullName>
    </recommendedName>
</protein>
<dbReference type="Gene3D" id="2.40.290.10">
    <property type="match status" value="1"/>
</dbReference>
<keyword evidence="1 2" id="KW-0238">DNA-binding</keyword>
<evidence type="ECO:0000256" key="2">
    <source>
        <dbReference type="HAMAP-Rule" id="MF_01875"/>
    </source>
</evidence>
<comment type="subunit">
    <text evidence="2">Homodimer. Interacts with LigD.</text>
</comment>